<sequence length="121" mass="13624">MSLGVTQDPEHFQRPYRGSEIYIRIPSYHPCFGSVTLLPRRSGPLYLYGGIFIYVKGDVPGLFLILVDIRIWSNKCIAPYGLHGYDDKALQFIGGDRVGEEVNPGFVALSLFGERTAVEWK</sequence>
<name>A0ACC0CX59_9PEZI</name>
<reference evidence="1 2" key="1">
    <citation type="journal article" date="2022" name="New Phytol.">
        <title>Ecological generalism drives hyperdiversity of secondary metabolite gene clusters in xylarialean endophytes.</title>
        <authorList>
            <person name="Franco M.E.E."/>
            <person name="Wisecaver J.H."/>
            <person name="Arnold A.E."/>
            <person name="Ju Y.M."/>
            <person name="Slot J.C."/>
            <person name="Ahrendt S."/>
            <person name="Moore L.P."/>
            <person name="Eastman K.E."/>
            <person name="Scott K."/>
            <person name="Konkel Z."/>
            <person name="Mondo S.J."/>
            <person name="Kuo A."/>
            <person name="Hayes R.D."/>
            <person name="Haridas S."/>
            <person name="Andreopoulos B."/>
            <person name="Riley R."/>
            <person name="LaButti K."/>
            <person name="Pangilinan J."/>
            <person name="Lipzen A."/>
            <person name="Amirebrahimi M."/>
            <person name="Yan J."/>
            <person name="Adam C."/>
            <person name="Keymanesh K."/>
            <person name="Ng V."/>
            <person name="Louie K."/>
            <person name="Northen T."/>
            <person name="Drula E."/>
            <person name="Henrissat B."/>
            <person name="Hsieh H.M."/>
            <person name="Youens-Clark K."/>
            <person name="Lutzoni F."/>
            <person name="Miadlikowska J."/>
            <person name="Eastwood D.C."/>
            <person name="Hamelin R.C."/>
            <person name="Grigoriev I.V."/>
            <person name="U'Ren J.M."/>
        </authorList>
    </citation>
    <scope>NUCLEOTIDE SEQUENCE [LARGE SCALE GENOMIC DNA]</scope>
    <source>
        <strain evidence="1 2">ER1909</strain>
    </source>
</reference>
<keyword evidence="2" id="KW-1185">Reference proteome</keyword>
<protein>
    <submittedName>
        <fullName evidence="1">Uncharacterized protein</fullName>
    </submittedName>
</protein>
<evidence type="ECO:0000313" key="1">
    <source>
        <dbReference type="EMBL" id="KAI6084878.1"/>
    </source>
</evidence>
<dbReference type="Proteomes" id="UP001497680">
    <property type="component" value="Unassembled WGS sequence"/>
</dbReference>
<organism evidence="1 2">
    <name type="scientific">Hypoxylon rubiginosum</name>
    <dbReference type="NCBI Taxonomy" id="110542"/>
    <lineage>
        <taxon>Eukaryota</taxon>
        <taxon>Fungi</taxon>
        <taxon>Dikarya</taxon>
        <taxon>Ascomycota</taxon>
        <taxon>Pezizomycotina</taxon>
        <taxon>Sordariomycetes</taxon>
        <taxon>Xylariomycetidae</taxon>
        <taxon>Xylariales</taxon>
        <taxon>Hypoxylaceae</taxon>
        <taxon>Hypoxylon</taxon>
    </lineage>
</organism>
<dbReference type="EMBL" id="MU394331">
    <property type="protein sequence ID" value="KAI6084878.1"/>
    <property type="molecule type" value="Genomic_DNA"/>
</dbReference>
<gene>
    <name evidence="1" type="ORF">F4821DRAFT_261414</name>
</gene>
<evidence type="ECO:0000313" key="2">
    <source>
        <dbReference type="Proteomes" id="UP001497680"/>
    </source>
</evidence>
<comment type="caution">
    <text evidence="1">The sequence shown here is derived from an EMBL/GenBank/DDBJ whole genome shotgun (WGS) entry which is preliminary data.</text>
</comment>
<proteinExistence type="predicted"/>
<accession>A0ACC0CX59</accession>